<dbReference type="Pfam" id="PF18955">
    <property type="entry name" value="DUF5698"/>
    <property type="match status" value="1"/>
</dbReference>
<comment type="subcellular location">
    <subcellularLocation>
        <location evidence="1 6">Cell membrane</location>
        <topology evidence="1 6">Multi-pass membrane protein</topology>
    </subcellularLocation>
</comment>
<dbReference type="InterPro" id="IPR044035">
    <property type="entry name" value="DUF5698"/>
</dbReference>
<proteinExistence type="inferred from homology"/>
<feature type="domain" description="DUF2179" evidence="7">
    <location>
        <begin position="114"/>
        <end position="166"/>
    </location>
</feature>
<evidence type="ECO:0000256" key="1">
    <source>
        <dbReference type="ARBA" id="ARBA00004651"/>
    </source>
</evidence>
<feature type="transmembrane region" description="Helical" evidence="6">
    <location>
        <begin position="6"/>
        <end position="25"/>
    </location>
</feature>
<sequence length="175" mass="18994">MVTNPVLIVALILGINITYVSMFTLRLILVIKGKRTAAALLSTVEVFVYLVGLQLVLNNLSTPIYMAAYCAGFGLGVYLGSRIEEALALGYSVVQVIADTVNTNLPDQLRASGYGVTVWQGEGRSGPRLVMQVLVKRSAEKKLLDSISAAAPKAFVISHEPRHFRGGFWAKLLEK</sequence>
<dbReference type="EMBL" id="QXQB01000005">
    <property type="protein sequence ID" value="RJX37825.1"/>
    <property type="molecule type" value="Genomic_DNA"/>
</dbReference>
<keyword evidence="2 6" id="KW-1003">Cell membrane</keyword>
<dbReference type="InterPro" id="IPR019264">
    <property type="entry name" value="DUF2179"/>
</dbReference>
<keyword evidence="3 6" id="KW-0812">Transmembrane</keyword>
<dbReference type="NCBIfam" id="NF003194">
    <property type="entry name" value="PRK04164.1-5"/>
    <property type="match status" value="1"/>
</dbReference>
<keyword evidence="10" id="KW-1185">Reference proteome</keyword>
<dbReference type="Proteomes" id="UP000267798">
    <property type="component" value="Unassembled WGS sequence"/>
</dbReference>
<evidence type="ECO:0000256" key="2">
    <source>
        <dbReference type="ARBA" id="ARBA00022475"/>
    </source>
</evidence>
<evidence type="ECO:0000256" key="3">
    <source>
        <dbReference type="ARBA" id="ARBA00022692"/>
    </source>
</evidence>
<keyword evidence="4 6" id="KW-1133">Transmembrane helix</keyword>
<keyword evidence="5 6" id="KW-0472">Membrane</keyword>
<dbReference type="HAMAP" id="MF_01515">
    <property type="entry name" value="UPF0316"/>
    <property type="match status" value="1"/>
</dbReference>
<evidence type="ECO:0000259" key="8">
    <source>
        <dbReference type="Pfam" id="PF18955"/>
    </source>
</evidence>
<feature type="transmembrane region" description="Helical" evidence="6">
    <location>
        <begin position="37"/>
        <end position="57"/>
    </location>
</feature>
<dbReference type="AlphaFoldDB" id="A0A3A6PC15"/>
<comment type="similarity">
    <text evidence="6">Belongs to the UPF0316 family.</text>
</comment>
<organism evidence="9 10">
    <name type="scientific">Paenibacillus pinisoli</name>
    <dbReference type="NCBI Taxonomy" id="1276110"/>
    <lineage>
        <taxon>Bacteria</taxon>
        <taxon>Bacillati</taxon>
        <taxon>Bacillota</taxon>
        <taxon>Bacilli</taxon>
        <taxon>Bacillales</taxon>
        <taxon>Paenibacillaceae</taxon>
        <taxon>Paenibacillus</taxon>
    </lineage>
</organism>
<evidence type="ECO:0000313" key="9">
    <source>
        <dbReference type="EMBL" id="RJX37825.1"/>
    </source>
</evidence>
<dbReference type="OrthoDB" id="48231at2"/>
<dbReference type="PANTHER" id="PTHR40060:SF1">
    <property type="entry name" value="UPF0316 PROTEIN YEBE"/>
    <property type="match status" value="1"/>
</dbReference>
<accession>A0A3A6PC15</accession>
<evidence type="ECO:0000256" key="6">
    <source>
        <dbReference type="HAMAP-Rule" id="MF_01515"/>
    </source>
</evidence>
<comment type="caution">
    <text evidence="9">The sequence shown here is derived from an EMBL/GenBank/DDBJ whole genome shotgun (WGS) entry which is preliminary data.</text>
</comment>
<feature type="domain" description="DUF5698" evidence="8">
    <location>
        <begin position="24"/>
        <end position="80"/>
    </location>
</feature>
<dbReference type="CDD" id="cd16381">
    <property type="entry name" value="YitT_C_like_1"/>
    <property type="match status" value="1"/>
</dbReference>
<gene>
    <name evidence="9" type="ORF">D3P09_22100</name>
</gene>
<dbReference type="InterPro" id="IPR022930">
    <property type="entry name" value="UPF0316"/>
</dbReference>
<evidence type="ECO:0000313" key="10">
    <source>
        <dbReference type="Proteomes" id="UP000267798"/>
    </source>
</evidence>
<evidence type="ECO:0000256" key="4">
    <source>
        <dbReference type="ARBA" id="ARBA00022989"/>
    </source>
</evidence>
<dbReference type="Pfam" id="PF10035">
    <property type="entry name" value="DUF2179"/>
    <property type="match status" value="1"/>
</dbReference>
<evidence type="ECO:0000256" key="5">
    <source>
        <dbReference type="ARBA" id="ARBA00023136"/>
    </source>
</evidence>
<name>A0A3A6PC15_9BACL</name>
<reference evidence="9 10" key="1">
    <citation type="submission" date="2018-09" db="EMBL/GenBank/DDBJ databases">
        <title>Paenibacillus aracenensis nov. sp. isolated from a cave in southern Spain.</title>
        <authorList>
            <person name="Jurado V."/>
            <person name="Gutierrez-Patricio S."/>
            <person name="Gonzalez-Pimentel J.L."/>
            <person name="Miller A.Z."/>
            <person name="Laiz L."/>
            <person name="Saiz-Jimenez C."/>
        </authorList>
    </citation>
    <scope>NUCLEOTIDE SEQUENCE [LARGE SCALE GENOMIC DNA]</scope>
    <source>
        <strain evidence="9 10">JCM 19203</strain>
    </source>
</reference>
<dbReference type="PANTHER" id="PTHR40060">
    <property type="entry name" value="UPF0316 PROTEIN YEBE"/>
    <property type="match status" value="1"/>
</dbReference>
<evidence type="ECO:0000259" key="7">
    <source>
        <dbReference type="Pfam" id="PF10035"/>
    </source>
</evidence>
<protein>
    <recommendedName>
        <fullName evidence="6">UPF0316 protein D3P09_22100</fullName>
    </recommendedName>
</protein>
<dbReference type="GO" id="GO:0005886">
    <property type="term" value="C:plasma membrane"/>
    <property type="evidence" value="ECO:0007669"/>
    <property type="project" value="UniProtKB-SubCell"/>
</dbReference>